<evidence type="ECO:0000256" key="14">
    <source>
        <dbReference type="PIRNR" id="PIRNR006337"/>
    </source>
</evidence>
<dbReference type="NCBIfam" id="TIGR02402">
    <property type="entry name" value="trehalose_TreZ"/>
    <property type="match status" value="1"/>
</dbReference>
<evidence type="ECO:0000256" key="8">
    <source>
        <dbReference type="ARBA" id="ARBA00023277"/>
    </source>
</evidence>
<dbReference type="CDD" id="cd02853">
    <property type="entry name" value="E_set_MTHase_like_N"/>
    <property type="match status" value="1"/>
</dbReference>
<dbReference type="InterPro" id="IPR044901">
    <property type="entry name" value="Trehalose_TreZ_E-set_sf"/>
</dbReference>
<dbReference type="PANTHER" id="PTHR43651:SF11">
    <property type="entry name" value="MALTO-OLIGOSYLTREHALOSE TREHALOHYDROLASE"/>
    <property type="match status" value="1"/>
</dbReference>
<accession>A0A5D4GTR1</accession>
<dbReference type="PANTHER" id="PTHR43651">
    <property type="entry name" value="1,4-ALPHA-GLUCAN-BRANCHING ENZYME"/>
    <property type="match status" value="1"/>
</dbReference>
<feature type="domain" description="Glycosyl hydrolase family 13 catalytic" evidence="18">
    <location>
        <begin position="115"/>
        <end position="459"/>
    </location>
</feature>
<dbReference type="AlphaFoldDB" id="A0A5D4GTR1"/>
<evidence type="ECO:0000256" key="12">
    <source>
        <dbReference type="ARBA" id="ARBA00034013"/>
    </source>
</evidence>
<evidence type="ECO:0000256" key="10">
    <source>
        <dbReference type="ARBA" id="ARBA00032057"/>
    </source>
</evidence>
<dbReference type="GO" id="GO:0033942">
    <property type="term" value="F:4-alpha-D-(1-&gt;4)-alpha-D-glucanotrehalose trehalohydrolase activity"/>
    <property type="evidence" value="ECO:0007669"/>
    <property type="project" value="UniProtKB-EC"/>
</dbReference>
<evidence type="ECO:0000256" key="6">
    <source>
        <dbReference type="ARBA" id="ARBA00022490"/>
    </source>
</evidence>
<proteinExistence type="inferred from homology"/>
<feature type="binding site" evidence="16">
    <location>
        <begin position="259"/>
        <end position="264"/>
    </location>
    <ligand>
        <name>substrate</name>
    </ligand>
</feature>
<evidence type="ECO:0000259" key="18">
    <source>
        <dbReference type="SMART" id="SM00642"/>
    </source>
</evidence>
<sequence>MDTERTKPLGITLHNNKAQITVWAPKAKKVICRTYQPNVDIILSQQAYGYWYAQSDEITAGQRYHFIVDGEVLPDPASHSQPEGVHGPSAVVDLQFDWTDKDYHCPTLRDFIIYEVHVGTFSSTHDFNGIIERLPYLKNLGITAIEIMPVAQFPGERNWGYDGTFLFAVQHSYGGARGLQRLVDACHREGMAIILDVVYNHFGPEGNYLHQYGPYLTDKYQTPWGKAINYDDAWNYGVRDFVCENVRMWFRDFHIDALRLDAVHAIKDFSPSHILQDIRRTTDLLMRETGRKHYLIAECDLNDKRFLEPLEQNGFAMDAQWLDEFHHALRVTAGEEKKGYYEEFKGITHLAKAYEHAYVFTGQYSTHRQKFFGSSAEGIPGEKFVVFSQNHDQVGNRMVGERSSILFTPDLQRLMAMAAMVSPFTPLLFMGEEWASQKPFLYFVSHSDPDLIAAVRKGRREEFSDFHGDGEVPDPQDKKTFDNSVLDWTEKDKAAHQRMLRYYQNLIALRKSNTVLRNLKRENIRVNSDLQKGSLILYVEHTKEKLICLFNFSPSTQRFTIPEDEIWEKVWDTGDNMWGGLSPAVLNGGFVHIPAQTGVIFQSTLQQELDRSIFLLLK</sequence>
<evidence type="ECO:0000256" key="16">
    <source>
        <dbReference type="PIRSR" id="PIRSR006337-2"/>
    </source>
</evidence>
<comment type="pathway">
    <text evidence="2 14">Glycan biosynthesis; trehalose biosynthesis.</text>
</comment>
<feature type="site" description="Transition state stabilizer" evidence="17">
    <location>
        <position position="392"/>
    </location>
</feature>
<evidence type="ECO:0000256" key="13">
    <source>
        <dbReference type="NCBIfam" id="TIGR02402"/>
    </source>
</evidence>
<dbReference type="InterPro" id="IPR006047">
    <property type="entry name" value="GH13_cat_dom"/>
</dbReference>
<dbReference type="EC" id="3.2.1.141" evidence="4 13"/>
<evidence type="ECO:0000256" key="4">
    <source>
        <dbReference type="ARBA" id="ARBA00012268"/>
    </source>
</evidence>
<dbReference type="Gene3D" id="3.20.20.80">
    <property type="entry name" value="Glycosidases"/>
    <property type="match status" value="1"/>
</dbReference>
<comment type="caution">
    <text evidence="19">The sequence shown here is derived from an EMBL/GenBank/DDBJ whole genome shotgun (WGS) entry which is preliminary data.</text>
</comment>
<keyword evidence="9 14" id="KW-0326">Glycosidase</keyword>
<keyword evidence="8" id="KW-0119">Carbohydrate metabolism</keyword>
<dbReference type="InterPro" id="IPR017853">
    <property type="entry name" value="GH"/>
</dbReference>
<evidence type="ECO:0000256" key="17">
    <source>
        <dbReference type="PIRSR" id="PIRSR006337-3"/>
    </source>
</evidence>
<dbReference type="CDD" id="cd11325">
    <property type="entry name" value="AmyAc_GTHase"/>
    <property type="match status" value="1"/>
</dbReference>
<feature type="binding site" evidence="16">
    <location>
        <begin position="391"/>
        <end position="396"/>
    </location>
    <ligand>
        <name>substrate</name>
    </ligand>
</feature>
<evidence type="ECO:0000313" key="20">
    <source>
        <dbReference type="Proteomes" id="UP000322362"/>
    </source>
</evidence>
<dbReference type="Gene3D" id="2.60.40.10">
    <property type="entry name" value="Immunoglobulins"/>
    <property type="match status" value="1"/>
</dbReference>
<dbReference type="SUPFAM" id="SSF51445">
    <property type="entry name" value="(Trans)glycosidases"/>
    <property type="match status" value="1"/>
</dbReference>
<evidence type="ECO:0000256" key="1">
    <source>
        <dbReference type="ARBA" id="ARBA00004496"/>
    </source>
</evidence>
<dbReference type="InterPro" id="IPR013783">
    <property type="entry name" value="Ig-like_fold"/>
</dbReference>
<dbReference type="UniPathway" id="UPA00299"/>
<evidence type="ECO:0000256" key="7">
    <source>
        <dbReference type="ARBA" id="ARBA00022801"/>
    </source>
</evidence>
<evidence type="ECO:0000256" key="5">
    <source>
        <dbReference type="ARBA" id="ARBA00015938"/>
    </source>
</evidence>
<dbReference type="InterPro" id="IPR014756">
    <property type="entry name" value="Ig_E-set"/>
</dbReference>
<keyword evidence="20" id="KW-1185">Reference proteome</keyword>
<evidence type="ECO:0000256" key="2">
    <source>
        <dbReference type="ARBA" id="ARBA00005199"/>
    </source>
</evidence>
<keyword evidence="7 14" id="KW-0378">Hydrolase</keyword>
<dbReference type="SMART" id="SM00642">
    <property type="entry name" value="Aamy"/>
    <property type="match status" value="1"/>
</dbReference>
<dbReference type="PIRSF" id="PIRSF006337">
    <property type="entry name" value="Trehalose_TreZ"/>
    <property type="match status" value="1"/>
</dbReference>
<name>A0A5D4GTR1_9SPHI</name>
<evidence type="ECO:0000313" key="19">
    <source>
        <dbReference type="EMBL" id="TYR31727.1"/>
    </source>
</evidence>
<evidence type="ECO:0000256" key="15">
    <source>
        <dbReference type="PIRSR" id="PIRSR006337-1"/>
    </source>
</evidence>
<reference evidence="19 20" key="1">
    <citation type="submission" date="2019-08" db="EMBL/GenBank/DDBJ databases">
        <title>Phlebobacter frassis gen. nov. sp. nov., a new member of family Sphingobacteriaceae isolated from sand fly rearing media.</title>
        <authorList>
            <person name="Kakumanu M.L."/>
            <person name="Marayati B.F."/>
            <person name="Wada-Katsumata A."/>
            <person name="Wasserberg G."/>
            <person name="Schal C."/>
            <person name="Apperson C.S."/>
            <person name="Ponnusamy L."/>
        </authorList>
    </citation>
    <scope>NUCLEOTIDE SEQUENCE [LARGE SCALE GENOMIC DNA]</scope>
    <source>
        <strain evidence="19 20">SSI9</strain>
    </source>
</reference>
<feature type="active site" description="Nucleophile" evidence="15">
    <location>
        <position position="261"/>
    </location>
</feature>
<dbReference type="GO" id="GO:0005992">
    <property type="term" value="P:trehalose biosynthetic process"/>
    <property type="evidence" value="ECO:0007669"/>
    <property type="project" value="UniProtKB-UniRule"/>
</dbReference>
<dbReference type="Proteomes" id="UP000322362">
    <property type="component" value="Unassembled WGS sequence"/>
</dbReference>
<feature type="binding site" evidence="16">
    <location>
        <begin position="323"/>
        <end position="327"/>
    </location>
    <ligand>
        <name>substrate</name>
    </ligand>
</feature>
<evidence type="ECO:0000256" key="3">
    <source>
        <dbReference type="ARBA" id="ARBA00008061"/>
    </source>
</evidence>
<dbReference type="RefSeq" id="WP_148921125.1">
    <property type="nucleotide sequence ID" value="NZ_VTAV01000023.1"/>
</dbReference>
<dbReference type="SUPFAM" id="SSF81296">
    <property type="entry name" value="E set domains"/>
    <property type="match status" value="1"/>
</dbReference>
<organism evidence="19 20">
    <name type="scientific">Sphingobacterium phlebotomi</name>
    <dbReference type="NCBI Taxonomy" id="2605433"/>
    <lineage>
        <taxon>Bacteria</taxon>
        <taxon>Pseudomonadati</taxon>
        <taxon>Bacteroidota</taxon>
        <taxon>Sphingobacteriia</taxon>
        <taxon>Sphingobacteriales</taxon>
        <taxon>Sphingobacteriaceae</taxon>
        <taxon>Sphingobacterium</taxon>
    </lineage>
</organism>
<keyword evidence="6" id="KW-0963">Cytoplasm</keyword>
<comment type="subcellular location">
    <subcellularLocation>
        <location evidence="1 15">Cytoplasm</location>
    </subcellularLocation>
</comment>
<comment type="catalytic activity">
    <reaction evidence="12 14">
        <text>hydrolysis of (1-&gt;4)-alpha-D-glucosidic linkage in 4-alpha-D-[(1-&gt;4)-alpha-D-glucanosyl]n trehalose to yield trehalose and (1-&gt;4)-alpha-D-glucan.</text>
        <dbReference type="EC" id="3.2.1.141"/>
    </reaction>
</comment>
<dbReference type="Gene3D" id="1.10.10.760">
    <property type="entry name" value="E-set domains of sugar-utilizing enzymes"/>
    <property type="match status" value="1"/>
</dbReference>
<gene>
    <name evidence="19" type="primary">treZ</name>
    <name evidence="19" type="ORF">FXV77_20555</name>
</gene>
<dbReference type="Pfam" id="PF00128">
    <property type="entry name" value="Alpha-amylase"/>
    <property type="match status" value="1"/>
</dbReference>
<dbReference type="InterPro" id="IPR012768">
    <property type="entry name" value="Trehalose_TreZ"/>
</dbReference>
<comment type="similarity">
    <text evidence="3 14">Belongs to the glycosyl hydrolase 13 family.</text>
</comment>
<evidence type="ECO:0000256" key="11">
    <source>
        <dbReference type="ARBA" id="ARBA00033284"/>
    </source>
</evidence>
<dbReference type="EMBL" id="VTAV01000023">
    <property type="protein sequence ID" value="TYR31727.1"/>
    <property type="molecule type" value="Genomic_DNA"/>
</dbReference>
<evidence type="ECO:0000256" key="9">
    <source>
        <dbReference type="ARBA" id="ARBA00023295"/>
    </source>
</evidence>
<feature type="active site" description="Proton donor" evidence="15">
    <location>
        <position position="298"/>
    </location>
</feature>
<dbReference type="GO" id="GO:0005737">
    <property type="term" value="C:cytoplasm"/>
    <property type="evidence" value="ECO:0007669"/>
    <property type="project" value="UniProtKB-SubCell"/>
</dbReference>
<protein>
    <recommendedName>
        <fullName evidence="5 13">Malto-oligosyltrehalose trehalohydrolase</fullName>
        <shortName evidence="14">MTHase</shortName>
        <ecNumber evidence="4 13">3.2.1.141</ecNumber>
    </recommendedName>
    <alternativeName>
        <fullName evidence="11 14">4-alpha-D-((1-&gt;4)-alpha-D-glucano)trehalose trehalohydrolase</fullName>
    </alternativeName>
    <alternativeName>
        <fullName evidence="10 14">Maltooligosyl trehalose trehalohydrolase</fullName>
    </alternativeName>
</protein>